<protein>
    <submittedName>
        <fullName evidence="12">MFS transporter</fullName>
    </submittedName>
</protein>
<comment type="subcellular location">
    <subcellularLocation>
        <location evidence="1">Cell membrane</location>
        <topology evidence="1">Multi-pass membrane protein</topology>
    </subcellularLocation>
</comment>
<organism evidence="12 13">
    <name type="scientific">Streptomyces canus</name>
    <dbReference type="NCBI Taxonomy" id="58343"/>
    <lineage>
        <taxon>Bacteria</taxon>
        <taxon>Bacillati</taxon>
        <taxon>Actinomycetota</taxon>
        <taxon>Actinomycetes</taxon>
        <taxon>Kitasatosporales</taxon>
        <taxon>Streptomycetaceae</taxon>
        <taxon>Streptomyces</taxon>
        <taxon>Streptomyces aurantiacus group</taxon>
    </lineage>
</organism>
<dbReference type="FunFam" id="1.20.1250.20:FF:000122">
    <property type="entry name" value="D-xylose transporter XylE"/>
    <property type="match status" value="1"/>
</dbReference>
<dbReference type="PRINTS" id="PR00171">
    <property type="entry name" value="SUGRTRNSPORT"/>
</dbReference>
<dbReference type="InterPro" id="IPR003663">
    <property type="entry name" value="Sugar/inositol_transpt"/>
</dbReference>
<feature type="transmembrane region" description="Helical" evidence="10">
    <location>
        <begin position="96"/>
        <end position="115"/>
    </location>
</feature>
<evidence type="ECO:0000256" key="10">
    <source>
        <dbReference type="SAM" id="Phobius"/>
    </source>
</evidence>
<feature type="transmembrane region" description="Helical" evidence="10">
    <location>
        <begin position="196"/>
        <end position="215"/>
    </location>
</feature>
<keyword evidence="3 9" id="KW-0813">Transport</keyword>
<feature type="transmembrane region" description="Helical" evidence="10">
    <location>
        <begin position="121"/>
        <end position="142"/>
    </location>
</feature>
<dbReference type="EMBL" id="LMWU01000001">
    <property type="protein sequence ID" value="KUN74850.1"/>
    <property type="molecule type" value="Genomic_DNA"/>
</dbReference>
<evidence type="ECO:0000256" key="8">
    <source>
        <dbReference type="ARBA" id="ARBA00023136"/>
    </source>
</evidence>
<dbReference type="GO" id="GO:0022857">
    <property type="term" value="F:transmembrane transporter activity"/>
    <property type="evidence" value="ECO:0007669"/>
    <property type="project" value="InterPro"/>
</dbReference>
<dbReference type="InterPro" id="IPR050814">
    <property type="entry name" value="Myo-inositol_Transporter"/>
</dbReference>
<feature type="transmembrane region" description="Helical" evidence="10">
    <location>
        <begin position="449"/>
        <end position="467"/>
    </location>
</feature>
<evidence type="ECO:0000256" key="2">
    <source>
        <dbReference type="ARBA" id="ARBA00010992"/>
    </source>
</evidence>
<dbReference type="PANTHER" id="PTHR48020">
    <property type="entry name" value="PROTON MYO-INOSITOL COTRANSPORTER"/>
    <property type="match status" value="1"/>
</dbReference>
<dbReference type="PROSITE" id="PS00216">
    <property type="entry name" value="SUGAR_TRANSPORT_1"/>
    <property type="match status" value="2"/>
</dbReference>
<dbReference type="Pfam" id="PF00083">
    <property type="entry name" value="Sugar_tr"/>
    <property type="match status" value="1"/>
</dbReference>
<evidence type="ECO:0000313" key="13">
    <source>
        <dbReference type="Proteomes" id="UP000053669"/>
    </source>
</evidence>
<dbReference type="SUPFAM" id="SSF103473">
    <property type="entry name" value="MFS general substrate transporter"/>
    <property type="match status" value="1"/>
</dbReference>
<sequence length="479" mass="50726">MSMTANASSAGRAHSRAALRPSNLRRVTYISAAASTGGFLFGYDSAVINGAVTGIQHRFAVTSSETGTIVASALLGSAFGAAVAGRLADRIGRRRVMHLAAVLFAISALGSSMPFSVWDLGAWRIVGGMAIGLASLIGPTYIAEVAPPDHRGRLASFQQAAIVLGITASQLVNWGIAQGADGKSENALGALHAWQWMLMAAVVPALAYLFLTLHIPESPHFLVARGREAQALAALRDLQGTYAGSEERIAEIQHALKTDHKPRVRDLLDGRFGLLPIVWVGIGLAVFQQLVGINVIFYYSSLLWQSVGIDQANSLLISLSTSIVNIVGTVVAMLLIDRVGRKPLALTGSAGMAVSLAFASWAFSYKTGSGGSLSIPDAQGAVALVAAHAFVFFFAVSWGVVLWVMVGEMFPLRIRAAAMSVATAANWIANWAVTESFPRMSDWNLSSTYAVYAGFAVLSFVFVAVRVRETNGKKLEEMG</sequence>
<feature type="transmembrane region" description="Helical" evidence="10">
    <location>
        <begin position="66"/>
        <end position="84"/>
    </location>
</feature>
<dbReference type="InterPro" id="IPR036259">
    <property type="entry name" value="MFS_trans_sf"/>
</dbReference>
<evidence type="ECO:0000256" key="3">
    <source>
        <dbReference type="ARBA" id="ARBA00022448"/>
    </source>
</evidence>
<evidence type="ECO:0000256" key="1">
    <source>
        <dbReference type="ARBA" id="ARBA00004651"/>
    </source>
</evidence>
<dbReference type="GO" id="GO:0005886">
    <property type="term" value="C:plasma membrane"/>
    <property type="evidence" value="ECO:0007669"/>
    <property type="project" value="UniProtKB-SubCell"/>
</dbReference>
<feature type="transmembrane region" description="Helical" evidence="10">
    <location>
        <begin position="272"/>
        <end position="300"/>
    </location>
</feature>
<dbReference type="Gene3D" id="1.20.1250.20">
    <property type="entry name" value="MFS general substrate transporter like domains"/>
    <property type="match status" value="2"/>
</dbReference>
<feature type="transmembrane region" description="Helical" evidence="10">
    <location>
        <begin position="383"/>
        <end position="405"/>
    </location>
</feature>
<keyword evidence="4" id="KW-1003">Cell membrane</keyword>
<evidence type="ECO:0000256" key="5">
    <source>
        <dbReference type="ARBA" id="ARBA00022597"/>
    </source>
</evidence>
<name>A0A117R758_9ACTN</name>
<dbReference type="InterPro" id="IPR005829">
    <property type="entry name" value="Sugar_transporter_CS"/>
</dbReference>
<dbReference type="InterPro" id="IPR005828">
    <property type="entry name" value="MFS_sugar_transport-like"/>
</dbReference>
<dbReference type="PANTHER" id="PTHR48020:SF12">
    <property type="entry name" value="PROTON MYO-INOSITOL COTRANSPORTER"/>
    <property type="match status" value="1"/>
</dbReference>
<evidence type="ECO:0000256" key="7">
    <source>
        <dbReference type="ARBA" id="ARBA00022989"/>
    </source>
</evidence>
<feature type="transmembrane region" description="Helical" evidence="10">
    <location>
        <begin position="154"/>
        <end position="176"/>
    </location>
</feature>
<dbReference type="PROSITE" id="PS00217">
    <property type="entry name" value="SUGAR_TRANSPORT_2"/>
    <property type="match status" value="1"/>
</dbReference>
<dbReference type="AlphaFoldDB" id="A0A117R758"/>
<dbReference type="PROSITE" id="PS50850">
    <property type="entry name" value="MFS"/>
    <property type="match status" value="1"/>
</dbReference>
<dbReference type="STRING" id="58343.AQJ46_00875"/>
<evidence type="ECO:0000259" key="11">
    <source>
        <dbReference type="PROSITE" id="PS50850"/>
    </source>
</evidence>
<gene>
    <name evidence="12" type="ORF">AQJ46_00875</name>
</gene>
<feature type="domain" description="Major facilitator superfamily (MFS) profile" evidence="11">
    <location>
        <begin position="30"/>
        <end position="471"/>
    </location>
</feature>
<keyword evidence="7 10" id="KW-1133">Transmembrane helix</keyword>
<dbReference type="Proteomes" id="UP000053669">
    <property type="component" value="Unassembled WGS sequence"/>
</dbReference>
<evidence type="ECO:0000256" key="9">
    <source>
        <dbReference type="RuleBase" id="RU003346"/>
    </source>
</evidence>
<evidence type="ECO:0000313" key="12">
    <source>
        <dbReference type="EMBL" id="KUN74850.1"/>
    </source>
</evidence>
<feature type="transmembrane region" description="Helical" evidence="10">
    <location>
        <begin position="412"/>
        <end position="429"/>
    </location>
</feature>
<comment type="caution">
    <text evidence="12">The sequence shown here is derived from an EMBL/GenBank/DDBJ whole genome shotgun (WGS) entry which is preliminary data.</text>
</comment>
<reference evidence="12 13" key="1">
    <citation type="submission" date="2015-10" db="EMBL/GenBank/DDBJ databases">
        <title>Draft genome sequence of Streptomyces canus DSM 40017, type strain for the species Streptomyces canus.</title>
        <authorList>
            <person name="Ruckert C."/>
            <person name="Winkler A."/>
            <person name="Kalinowski J."/>
            <person name="Kampfer P."/>
            <person name="Glaeser S."/>
        </authorList>
    </citation>
    <scope>NUCLEOTIDE SEQUENCE [LARGE SCALE GENOMIC DNA]</scope>
    <source>
        <strain evidence="12 13">DSM 40017</strain>
    </source>
</reference>
<feature type="transmembrane region" description="Helical" evidence="10">
    <location>
        <begin position="343"/>
        <end position="363"/>
    </location>
</feature>
<evidence type="ECO:0000256" key="4">
    <source>
        <dbReference type="ARBA" id="ARBA00022475"/>
    </source>
</evidence>
<feature type="transmembrane region" description="Helical" evidence="10">
    <location>
        <begin position="312"/>
        <end position="336"/>
    </location>
</feature>
<dbReference type="InterPro" id="IPR047984">
    <property type="entry name" value="XylE-like"/>
</dbReference>
<keyword evidence="5" id="KW-0762">Sugar transport</keyword>
<evidence type="ECO:0000256" key="6">
    <source>
        <dbReference type="ARBA" id="ARBA00022692"/>
    </source>
</evidence>
<proteinExistence type="inferred from homology"/>
<accession>A0A117R758</accession>
<keyword evidence="8 10" id="KW-0472">Membrane</keyword>
<dbReference type="NCBIfam" id="TIGR00879">
    <property type="entry name" value="SP"/>
    <property type="match status" value="1"/>
</dbReference>
<dbReference type="CDD" id="cd17359">
    <property type="entry name" value="MFS_XylE_like"/>
    <property type="match status" value="1"/>
</dbReference>
<comment type="similarity">
    <text evidence="2 9">Belongs to the major facilitator superfamily. Sugar transporter (TC 2.A.1.1) family.</text>
</comment>
<dbReference type="InterPro" id="IPR020846">
    <property type="entry name" value="MFS_dom"/>
</dbReference>
<keyword evidence="6 10" id="KW-0812">Transmembrane</keyword>